<dbReference type="GO" id="GO:0008168">
    <property type="term" value="F:methyltransferase activity"/>
    <property type="evidence" value="ECO:0007669"/>
    <property type="project" value="UniProtKB-KW"/>
</dbReference>
<dbReference type="STRING" id="666510.ASAC_1194"/>
<dbReference type="InParanoid" id="D9Q2R1"/>
<evidence type="ECO:0000313" key="1">
    <source>
        <dbReference type="EMBL" id="ADL19599.1"/>
    </source>
</evidence>
<dbReference type="InterPro" id="IPR029063">
    <property type="entry name" value="SAM-dependent_MTases_sf"/>
</dbReference>
<dbReference type="PROSITE" id="PS00092">
    <property type="entry name" value="N6_MTASE"/>
    <property type="match status" value="1"/>
</dbReference>
<dbReference type="EMBL" id="CP001742">
    <property type="protein sequence ID" value="ADL19599.1"/>
    <property type="molecule type" value="Genomic_DNA"/>
</dbReference>
<dbReference type="InterPro" id="IPR002052">
    <property type="entry name" value="DNA_methylase_N6_adenine_CS"/>
</dbReference>
<dbReference type="Pfam" id="PF06325">
    <property type="entry name" value="PrmA"/>
    <property type="match status" value="1"/>
</dbReference>
<dbReference type="KEGG" id="asc:ASAC_1194"/>
<dbReference type="InterPro" id="IPR051720">
    <property type="entry name" value="rRNA_MeTrfase/Polyamine_Synth"/>
</dbReference>
<keyword evidence="1" id="KW-0808">Transferase</keyword>
<dbReference type="GO" id="GO:0032259">
    <property type="term" value="P:methylation"/>
    <property type="evidence" value="ECO:0007669"/>
    <property type="project" value="UniProtKB-KW"/>
</dbReference>
<proteinExistence type="predicted"/>
<name>D9Q2R1_ACIS3</name>
<dbReference type="eggNOG" id="arCOG00910">
    <property type="taxonomic scope" value="Archaea"/>
</dbReference>
<dbReference type="Proteomes" id="UP000000346">
    <property type="component" value="Chromosome"/>
</dbReference>
<keyword evidence="2" id="KW-1185">Reference proteome</keyword>
<gene>
    <name evidence="1" type="ordered locus">ASAC_1194</name>
</gene>
<dbReference type="Gene3D" id="3.40.50.150">
    <property type="entry name" value="Vaccinia Virus protein VP39"/>
    <property type="match status" value="1"/>
</dbReference>
<dbReference type="SUPFAM" id="SSF53335">
    <property type="entry name" value="S-adenosyl-L-methionine-dependent methyltransferases"/>
    <property type="match status" value="1"/>
</dbReference>
<protein>
    <submittedName>
        <fullName evidence="1">Predicted RNA methylase</fullName>
    </submittedName>
</protein>
<accession>D9Q2R1</accession>
<keyword evidence="1" id="KW-0489">Methyltransferase</keyword>
<dbReference type="PANTHER" id="PTHR23290:SF0">
    <property type="entry name" value="RRNA N6-ADENOSINE-METHYLTRANSFERASE METTL5"/>
    <property type="match status" value="1"/>
</dbReference>
<organism evidence="1 2">
    <name type="scientific">Acidilobus saccharovorans (strain DSM 16705 / JCM 18335 / VKM B-2471 / 345-15)</name>
    <dbReference type="NCBI Taxonomy" id="666510"/>
    <lineage>
        <taxon>Archaea</taxon>
        <taxon>Thermoproteota</taxon>
        <taxon>Thermoprotei</taxon>
        <taxon>Acidilobales</taxon>
        <taxon>Acidilobaceae</taxon>
        <taxon>Acidilobus</taxon>
    </lineage>
</organism>
<reference evidence="1 2" key="1">
    <citation type="journal article" date="2010" name="Appl. Environ. Microbiol.">
        <title>The genome sequence of the crenarchaeon Acidilobus saccharovorans supports a new order, Acidilobales, and suggests an important ecological role in terrestrial acidic hot springs.</title>
        <authorList>
            <person name="Mardanov A.V."/>
            <person name="Svetlitchnyi V.A."/>
            <person name="Beletsky A.V."/>
            <person name="Prokofeva M.I."/>
            <person name="Bonch-Osmolovskaya E.A."/>
            <person name="Ravin N.V."/>
            <person name="Skryabin K.G."/>
        </authorList>
    </citation>
    <scope>NUCLEOTIDE SEQUENCE [LARGE SCALE GENOMIC DNA]</scope>
    <source>
        <strain evidence="2">DSM 16705 / JCM 18335 / VKM B-2471 / 345-15</strain>
    </source>
</reference>
<dbReference type="PANTHER" id="PTHR23290">
    <property type="entry name" value="RRNA N6-ADENOSINE-METHYLTRANSFERASE METTL5"/>
    <property type="match status" value="1"/>
</dbReference>
<dbReference type="GO" id="GO:0003676">
    <property type="term" value="F:nucleic acid binding"/>
    <property type="evidence" value="ECO:0007669"/>
    <property type="project" value="InterPro"/>
</dbReference>
<dbReference type="HOGENOM" id="CLU_074702_1_0_2"/>
<sequence length="200" mass="22233">MLEKYVPKIEFPSVKLEQYTTPAELVLAMLKVPLFRGLIDGATVADLGSGTCRIAIASLLLGARRAIAVDYDYRFGSICKLSAEKLGVSEGLAFISAWITERSGPLRQGLIDIVIMNPPFGVWRKGADREFLEYAMSLNAREIVALVKSGNLEFHARLAKARGYSFNFLGTHEFPIPAAMPHHRSRIRRIKVDLVELSRS</sequence>
<evidence type="ECO:0000313" key="2">
    <source>
        <dbReference type="Proteomes" id="UP000000346"/>
    </source>
</evidence>
<dbReference type="AlphaFoldDB" id="D9Q2R1"/>